<keyword evidence="3" id="KW-0175">Coiled coil</keyword>
<reference evidence="7 8" key="1">
    <citation type="submission" date="2024-09" db="EMBL/GenBank/DDBJ databases">
        <title>Rethinking Asexuality: The Enigmatic Case of Functional Sexual Genes in Lepraria (Stereocaulaceae).</title>
        <authorList>
            <person name="Doellman M."/>
            <person name="Sun Y."/>
            <person name="Barcenas-Pena A."/>
            <person name="Lumbsch H.T."/>
            <person name="Grewe F."/>
        </authorList>
    </citation>
    <scope>NUCLEOTIDE SEQUENCE [LARGE SCALE GENOMIC DNA]</scope>
    <source>
        <strain evidence="7 8">Mercado 3170</strain>
    </source>
</reference>
<dbReference type="PROSITE" id="PS51718">
    <property type="entry name" value="G_DYNAMIN_2"/>
    <property type="match status" value="1"/>
</dbReference>
<protein>
    <recommendedName>
        <fullName evidence="9">GED domain-containing protein</fullName>
    </recommendedName>
</protein>
<dbReference type="Pfam" id="PF00350">
    <property type="entry name" value="Dynamin_N"/>
    <property type="match status" value="1"/>
</dbReference>
<evidence type="ECO:0000313" key="8">
    <source>
        <dbReference type="Proteomes" id="UP001590950"/>
    </source>
</evidence>
<feature type="compositionally biased region" description="Polar residues" evidence="4">
    <location>
        <begin position="511"/>
        <end position="521"/>
    </location>
</feature>
<dbReference type="PANTHER" id="PTHR11566">
    <property type="entry name" value="DYNAMIN"/>
    <property type="match status" value="1"/>
</dbReference>
<dbReference type="PROSITE" id="PS51388">
    <property type="entry name" value="GED"/>
    <property type="match status" value="1"/>
</dbReference>
<feature type="coiled-coil region" evidence="3">
    <location>
        <begin position="822"/>
        <end position="859"/>
    </location>
</feature>
<dbReference type="InterPro" id="IPR001401">
    <property type="entry name" value="Dynamin_GTPase"/>
</dbReference>
<keyword evidence="2" id="KW-0342">GTP-binding</keyword>
<keyword evidence="1" id="KW-0547">Nucleotide-binding</keyword>
<organism evidence="7 8">
    <name type="scientific">Stereocaulon virgatum</name>
    <dbReference type="NCBI Taxonomy" id="373712"/>
    <lineage>
        <taxon>Eukaryota</taxon>
        <taxon>Fungi</taxon>
        <taxon>Dikarya</taxon>
        <taxon>Ascomycota</taxon>
        <taxon>Pezizomycotina</taxon>
        <taxon>Lecanoromycetes</taxon>
        <taxon>OSLEUM clade</taxon>
        <taxon>Lecanoromycetidae</taxon>
        <taxon>Lecanorales</taxon>
        <taxon>Lecanorineae</taxon>
        <taxon>Stereocaulaceae</taxon>
        <taxon>Stereocaulon</taxon>
    </lineage>
</organism>
<dbReference type="InterPro" id="IPR022812">
    <property type="entry name" value="Dynamin"/>
</dbReference>
<accession>A0ABR4AJ79</accession>
<evidence type="ECO:0000256" key="1">
    <source>
        <dbReference type="ARBA" id="ARBA00022741"/>
    </source>
</evidence>
<evidence type="ECO:0000256" key="2">
    <source>
        <dbReference type="ARBA" id="ARBA00023134"/>
    </source>
</evidence>
<comment type="caution">
    <text evidence="7">The sequence shown here is derived from an EMBL/GenBank/DDBJ whole genome shotgun (WGS) entry which is preliminary data.</text>
</comment>
<dbReference type="Pfam" id="PF01031">
    <property type="entry name" value="Dynamin_M"/>
    <property type="match status" value="1"/>
</dbReference>
<evidence type="ECO:0000259" key="6">
    <source>
        <dbReference type="PROSITE" id="PS51718"/>
    </source>
</evidence>
<dbReference type="Proteomes" id="UP001590950">
    <property type="component" value="Unassembled WGS sequence"/>
</dbReference>
<evidence type="ECO:0008006" key="9">
    <source>
        <dbReference type="Google" id="ProtNLM"/>
    </source>
</evidence>
<evidence type="ECO:0000256" key="4">
    <source>
        <dbReference type="SAM" id="MobiDB-lite"/>
    </source>
</evidence>
<proteinExistence type="predicted"/>
<dbReference type="InterPro" id="IPR045063">
    <property type="entry name" value="Dynamin_N"/>
</dbReference>
<dbReference type="InterPro" id="IPR030381">
    <property type="entry name" value="G_DYNAMIN_dom"/>
</dbReference>
<dbReference type="EMBL" id="JBEFKJ010000008">
    <property type="protein sequence ID" value="KAL2044916.1"/>
    <property type="molecule type" value="Genomic_DNA"/>
</dbReference>
<dbReference type="SUPFAM" id="SSF52540">
    <property type="entry name" value="P-loop containing nucleoside triphosphate hydrolases"/>
    <property type="match status" value="1"/>
</dbReference>
<evidence type="ECO:0000256" key="3">
    <source>
        <dbReference type="SAM" id="Coils"/>
    </source>
</evidence>
<name>A0ABR4AJ79_9LECA</name>
<keyword evidence="8" id="KW-1185">Reference proteome</keyword>
<dbReference type="InterPro" id="IPR020850">
    <property type="entry name" value="GED_dom"/>
</dbReference>
<dbReference type="InterPro" id="IPR000375">
    <property type="entry name" value="Dynamin_stalk"/>
</dbReference>
<dbReference type="Gene3D" id="1.20.120.1240">
    <property type="entry name" value="Dynamin, middle domain"/>
    <property type="match status" value="1"/>
</dbReference>
<dbReference type="PANTHER" id="PTHR11566:SF131">
    <property type="entry name" value="GTPASE, PUTATIVE (AFU_ORTHOLOGUE AFUA_6G07630)-RELATED"/>
    <property type="match status" value="1"/>
</dbReference>
<dbReference type="Gene3D" id="3.40.50.300">
    <property type="entry name" value="P-loop containing nucleotide triphosphate hydrolases"/>
    <property type="match status" value="1"/>
</dbReference>
<feature type="region of interest" description="Disordered" evidence="4">
    <location>
        <begin position="510"/>
        <end position="587"/>
    </location>
</feature>
<evidence type="ECO:0000313" key="7">
    <source>
        <dbReference type="EMBL" id="KAL2044916.1"/>
    </source>
</evidence>
<dbReference type="SMART" id="SM00053">
    <property type="entry name" value="DYNc"/>
    <property type="match status" value="1"/>
</dbReference>
<feature type="region of interest" description="Disordered" evidence="4">
    <location>
        <begin position="172"/>
        <end position="191"/>
    </location>
</feature>
<dbReference type="CDD" id="cd08771">
    <property type="entry name" value="DLP_1"/>
    <property type="match status" value="1"/>
</dbReference>
<evidence type="ECO:0000259" key="5">
    <source>
        <dbReference type="PROSITE" id="PS51388"/>
    </source>
</evidence>
<gene>
    <name evidence="7" type="ORF">N7G274_002691</name>
</gene>
<feature type="domain" description="GED" evidence="5">
    <location>
        <begin position="765"/>
        <end position="861"/>
    </location>
</feature>
<sequence>MARKTLKRENMVVQPSLVDEQLLSSGDTIRMDPDVLMTDGLVDEGYHTNHENKINGGIASDISSPDTQGGLHVLGRGVKELVQKVQALRHLGVEDLVLPLPKIVVVGDQSTGKSSLIEGMSEIKVPRSAGTCTRCPLEINLTESLNLGSQWSCEVYLHKKYVYQGTLSTSHGPRKNIAKSEGATRNRPLGPWVEQDSEDLPFASLTDKNKVVDALERAQLATLNPGSSFEKYKPGNVILDRGHQVKFSPNVIRLDISGPGLPNLSFYDLPGVINVTDVTEEAYLVDLVRNLVKDYIKAENCINLLALTMTHDAANSSAFGLIKELKAEARTMGCLTKPDRRELGEALDQWVQILHGQQYQLGFGYHVIKNNPNPRIDHATARREEAAFFSENEPWTTELSAYSDRFGTLQLQSALSQHLTEQIRMSLPGIIDKVQQKAEAIDARLQELPEPLSDNLPAIVYGELFKFEAEIEKHIEGSSDNNVFQKEWHNRSVEFRKLLADSRPVLMMQHPRTSGQASRGTLSELAGTPTPSAKRNADVLTIDSDSDDDDSSPTAQVNGGKRRFPSTQSTPHKFSRTVPQHPRGNGVSSRCFDLHTVRNFIQDAYIGLPDVTDPKAVERMIKLSMEHWDEPVEQFLTRTRELCETMVFDQIIKVFGSHQQTQYYDQIIDICKSFFDSALMQQRHVAKDVLSWELSKPKTLNLEAMKLASDKALMLLQGKRREWRVHQHLNEQEAKSGKPTTGQARTEKLSKVTDAQLPPELYGEEIKALSTVKGYYECAYNRFVDTLCASIYCGLFSKCRKEIVSLMKSKFRVTEAGAHERLAVLLAANPEQERRRAQLKREMETIKKAQEHLEGLNDQIE</sequence>
<dbReference type="PRINTS" id="PR00195">
    <property type="entry name" value="DYNAMIN"/>
</dbReference>
<dbReference type="InterPro" id="IPR027417">
    <property type="entry name" value="P-loop_NTPase"/>
</dbReference>
<feature type="domain" description="Dynamin-type G" evidence="6">
    <location>
        <begin position="97"/>
        <end position="428"/>
    </location>
</feature>